<keyword evidence="10" id="KW-1185">Reference proteome</keyword>
<evidence type="ECO:0000313" key="10">
    <source>
        <dbReference type="Proteomes" id="UP000007939"/>
    </source>
</evidence>
<reference evidence="9 10" key="2">
    <citation type="journal article" date="2012" name="Stand. Genomic Sci.">
        <title>Complete genome sequence of the termite hindgut bacterium Spirochaeta coccoides type strain (SPN1(T)), reclassification in the genus Sphaerochaeta as Sphaerochaeta coccoides comb. nov. and emendations of the family Spirochaetaceae and the genus Sphaerochaeta.</title>
        <authorList>
            <person name="Abt B."/>
            <person name="Han C."/>
            <person name="Scheuner C."/>
            <person name="Lu M."/>
            <person name="Lapidus A."/>
            <person name="Nolan M."/>
            <person name="Lucas S."/>
            <person name="Hammon N."/>
            <person name="Deshpande S."/>
            <person name="Cheng J.F."/>
            <person name="Tapia R."/>
            <person name="Goodwin L.A."/>
            <person name="Pitluck S."/>
            <person name="Liolios K."/>
            <person name="Pagani I."/>
            <person name="Ivanova N."/>
            <person name="Mavromatis K."/>
            <person name="Mikhailova N."/>
            <person name="Huntemann M."/>
            <person name="Pati A."/>
            <person name="Chen A."/>
            <person name="Palaniappan K."/>
            <person name="Land M."/>
            <person name="Hauser L."/>
            <person name="Brambilla E.M."/>
            <person name="Rohde M."/>
            <person name="Spring S."/>
            <person name="Gronow S."/>
            <person name="Goker M."/>
            <person name="Woyke T."/>
            <person name="Bristow J."/>
            <person name="Eisen J.A."/>
            <person name="Markowitz V."/>
            <person name="Hugenholtz P."/>
            <person name="Kyrpides N.C."/>
            <person name="Klenk H.P."/>
            <person name="Detter J.C."/>
        </authorList>
    </citation>
    <scope>NUCLEOTIDE SEQUENCE [LARGE SCALE GENOMIC DNA]</scope>
    <source>
        <strain evidence="10">ATCC BAA-1237 / DSM 17374 / SPN1</strain>
    </source>
</reference>
<organism evidence="9 10">
    <name type="scientific">Parasphaerochaeta coccoides (strain ATCC BAA-1237 / DSM 17374 / SPN1)</name>
    <name type="common">Sphaerochaeta coccoides</name>
    <dbReference type="NCBI Taxonomy" id="760011"/>
    <lineage>
        <taxon>Bacteria</taxon>
        <taxon>Pseudomonadati</taxon>
        <taxon>Spirochaetota</taxon>
        <taxon>Spirochaetia</taxon>
        <taxon>Spirochaetales</taxon>
        <taxon>Sphaerochaetaceae</taxon>
        <taxon>Parasphaerochaeta</taxon>
    </lineage>
</organism>
<name>F4GJX4_PARC1</name>
<evidence type="ECO:0000256" key="1">
    <source>
        <dbReference type="ARBA" id="ARBA00004651"/>
    </source>
</evidence>
<evidence type="ECO:0000259" key="8">
    <source>
        <dbReference type="Pfam" id="PF12704"/>
    </source>
</evidence>
<evidence type="ECO:0000256" key="5">
    <source>
        <dbReference type="ARBA" id="ARBA00023136"/>
    </source>
</evidence>
<dbReference type="STRING" id="760011.Spico_0161"/>
<dbReference type="OrthoDB" id="9784014at2"/>
<feature type="domain" description="MacB-like periplasmic core" evidence="8">
    <location>
        <begin position="18"/>
        <end position="196"/>
    </location>
</feature>
<proteinExistence type="predicted"/>
<feature type="transmembrane region" description="Helical" evidence="6">
    <location>
        <begin position="293"/>
        <end position="313"/>
    </location>
</feature>
<dbReference type="KEGG" id="scc:Spico_0161"/>
<comment type="subcellular location">
    <subcellularLocation>
        <location evidence="1">Cell membrane</location>
        <topology evidence="1">Multi-pass membrane protein</topology>
    </subcellularLocation>
</comment>
<dbReference type="PANTHER" id="PTHR43738:SF2">
    <property type="entry name" value="ABC TRANSPORTER PERMEASE"/>
    <property type="match status" value="1"/>
</dbReference>
<evidence type="ECO:0008006" key="11">
    <source>
        <dbReference type="Google" id="ProtNLM"/>
    </source>
</evidence>
<feature type="transmembrane region" description="Helical" evidence="6">
    <location>
        <begin position="333"/>
        <end position="359"/>
    </location>
</feature>
<keyword evidence="4 6" id="KW-1133">Transmembrane helix</keyword>
<keyword evidence="5 6" id="KW-0472">Membrane</keyword>
<feature type="domain" description="ABC3 transporter permease C-terminal" evidence="7">
    <location>
        <begin position="295"/>
        <end position="404"/>
    </location>
</feature>
<evidence type="ECO:0000256" key="6">
    <source>
        <dbReference type="SAM" id="Phobius"/>
    </source>
</evidence>
<protein>
    <recommendedName>
        <fullName evidence="11">ABC3 transporter permease protein domain-containing protein</fullName>
    </recommendedName>
</protein>
<dbReference type="Pfam" id="PF02687">
    <property type="entry name" value="FtsX"/>
    <property type="match status" value="1"/>
</dbReference>
<evidence type="ECO:0000256" key="2">
    <source>
        <dbReference type="ARBA" id="ARBA00022475"/>
    </source>
</evidence>
<sequence length="413" mass="45182">MNPLWMVGADMKKNVLASIGTLLLLAIAFSVNVAALALERAVVDSAAETAQEYDLVVGAPGSSTDLVLATVFLRTEDALPLMDFEVYEELKEDSRVAAVSPFTIADSYQGFPVIGISEDFFIIKQSLIPTEGRVFEKTFEAVVGADVSLKVGDAFKSVHDYVEEQAGNEHGHEDISYTVVGKAAKTGTPWDKAIITWYQSLWEIHGYHDHDHKDEDREEAEHEEVGKEELHEEPKIGAVLVKPLDFPSAYALRAEYQNNAGRTTSVFPAEVLTYLFGLFGNFKAVISTLGNMLQALVFLSVILSLLATLPSKYRWIGLLRTLGASRAYVFQTLWMQSAVIFLLSGVIGFFVGQLAAGTLSSFIDSGTGMNIAITIQREDFLPLLVFWFIGLVGALIPAFIGFSVSPRKAVLGQ</sequence>
<feature type="transmembrane region" description="Helical" evidence="6">
    <location>
        <begin position="380"/>
        <end position="404"/>
    </location>
</feature>
<keyword evidence="2" id="KW-1003">Cell membrane</keyword>
<evidence type="ECO:0000256" key="3">
    <source>
        <dbReference type="ARBA" id="ARBA00022692"/>
    </source>
</evidence>
<keyword evidence="3 6" id="KW-0812">Transmembrane</keyword>
<dbReference type="InterPro" id="IPR051125">
    <property type="entry name" value="ABC-4/HrtB_transporter"/>
</dbReference>
<accession>F4GJX4</accession>
<reference evidence="10" key="1">
    <citation type="submission" date="2011-04" db="EMBL/GenBank/DDBJ databases">
        <title>The complete genome of Spirochaeta coccoides DSM 17374.</title>
        <authorList>
            <person name="Lucas S."/>
            <person name="Copeland A."/>
            <person name="Lapidus A."/>
            <person name="Bruce D."/>
            <person name="Goodwin L."/>
            <person name="Pitluck S."/>
            <person name="Peters L."/>
            <person name="Kyrpides N."/>
            <person name="Mavromatis K."/>
            <person name="Pagani I."/>
            <person name="Ivanova N."/>
            <person name="Ovchinnikova G."/>
            <person name="Lu M."/>
            <person name="Detter J.C."/>
            <person name="Tapia R."/>
            <person name="Han C."/>
            <person name="Land M."/>
            <person name="Hauser L."/>
            <person name="Markowitz V."/>
            <person name="Cheng J.-F."/>
            <person name="Hugenholtz P."/>
            <person name="Woyke T."/>
            <person name="Wu D."/>
            <person name="Spring S."/>
            <person name="Schroeder M."/>
            <person name="Brambilla E."/>
            <person name="Klenk H.-P."/>
            <person name="Eisen J.A."/>
        </authorList>
    </citation>
    <scope>NUCLEOTIDE SEQUENCE [LARGE SCALE GENOMIC DNA]</scope>
    <source>
        <strain evidence="10">ATCC BAA-1237 / DSM 17374 / SPN1</strain>
    </source>
</reference>
<dbReference type="eggNOG" id="COG0577">
    <property type="taxonomic scope" value="Bacteria"/>
</dbReference>
<dbReference type="RefSeq" id="WP_013738795.1">
    <property type="nucleotide sequence ID" value="NC_015436.1"/>
</dbReference>
<dbReference type="PANTHER" id="PTHR43738">
    <property type="entry name" value="ABC TRANSPORTER, MEMBRANE PROTEIN"/>
    <property type="match status" value="1"/>
</dbReference>
<gene>
    <name evidence="9" type="ordered locus">Spico_0161</name>
</gene>
<dbReference type="GO" id="GO:0005886">
    <property type="term" value="C:plasma membrane"/>
    <property type="evidence" value="ECO:0007669"/>
    <property type="project" value="UniProtKB-SubCell"/>
</dbReference>
<evidence type="ECO:0000256" key="4">
    <source>
        <dbReference type="ARBA" id="ARBA00022989"/>
    </source>
</evidence>
<dbReference type="HOGENOM" id="CLU_035316_0_0_12"/>
<evidence type="ECO:0000313" key="9">
    <source>
        <dbReference type="EMBL" id="AEC01399.1"/>
    </source>
</evidence>
<dbReference type="AlphaFoldDB" id="F4GJX4"/>
<dbReference type="Proteomes" id="UP000007939">
    <property type="component" value="Chromosome"/>
</dbReference>
<evidence type="ECO:0000259" key="7">
    <source>
        <dbReference type="Pfam" id="PF02687"/>
    </source>
</evidence>
<dbReference type="EMBL" id="CP002659">
    <property type="protein sequence ID" value="AEC01399.1"/>
    <property type="molecule type" value="Genomic_DNA"/>
</dbReference>
<dbReference type="InterPro" id="IPR003838">
    <property type="entry name" value="ABC3_permease_C"/>
</dbReference>
<dbReference type="Pfam" id="PF12704">
    <property type="entry name" value="MacB_PCD"/>
    <property type="match status" value="1"/>
</dbReference>
<dbReference type="InterPro" id="IPR025857">
    <property type="entry name" value="MacB_PCD"/>
</dbReference>